<dbReference type="InterPro" id="IPR011598">
    <property type="entry name" value="bHLH_dom"/>
</dbReference>
<dbReference type="InterPro" id="IPR036638">
    <property type="entry name" value="HLH_DNA-bd_sf"/>
</dbReference>
<evidence type="ECO:0000256" key="4">
    <source>
        <dbReference type="ARBA" id="ARBA00023242"/>
    </source>
</evidence>
<dbReference type="Gene3D" id="4.10.280.10">
    <property type="entry name" value="Helix-loop-helix DNA-binding domain"/>
    <property type="match status" value="1"/>
</dbReference>
<name>A0A9Q1JJ03_9CARY</name>
<accession>A0A9Q1JJ03</accession>
<evidence type="ECO:0000313" key="7">
    <source>
        <dbReference type="EMBL" id="KAJ8422001.1"/>
    </source>
</evidence>
<feature type="region of interest" description="Disordered" evidence="5">
    <location>
        <begin position="73"/>
        <end position="111"/>
    </location>
</feature>
<dbReference type="PROSITE" id="PS50888">
    <property type="entry name" value="BHLH"/>
    <property type="match status" value="1"/>
</dbReference>
<reference evidence="7" key="1">
    <citation type="submission" date="2022-04" db="EMBL/GenBank/DDBJ databases">
        <title>Carnegiea gigantea Genome sequencing and assembly v2.</title>
        <authorList>
            <person name="Copetti D."/>
            <person name="Sanderson M.J."/>
            <person name="Burquez A."/>
            <person name="Wojciechowski M.F."/>
        </authorList>
    </citation>
    <scope>NUCLEOTIDE SEQUENCE</scope>
    <source>
        <strain evidence="7">SGP5-SGP5p</strain>
        <tissue evidence="7">Aerial part</tissue>
    </source>
</reference>
<keyword evidence="8" id="KW-1185">Reference proteome</keyword>
<dbReference type="AlphaFoldDB" id="A0A9Q1JJ03"/>
<dbReference type="GO" id="GO:0046983">
    <property type="term" value="F:protein dimerization activity"/>
    <property type="evidence" value="ECO:0007669"/>
    <property type="project" value="InterPro"/>
</dbReference>
<dbReference type="GO" id="GO:0005634">
    <property type="term" value="C:nucleus"/>
    <property type="evidence" value="ECO:0007669"/>
    <property type="project" value="UniProtKB-SubCell"/>
</dbReference>
<evidence type="ECO:0000256" key="1">
    <source>
        <dbReference type="ARBA" id="ARBA00004123"/>
    </source>
</evidence>
<evidence type="ECO:0000256" key="5">
    <source>
        <dbReference type="SAM" id="MobiDB-lite"/>
    </source>
</evidence>
<dbReference type="EMBL" id="JAKOGI010002437">
    <property type="protein sequence ID" value="KAJ8422001.1"/>
    <property type="molecule type" value="Genomic_DNA"/>
</dbReference>
<keyword evidence="3" id="KW-0804">Transcription</keyword>
<keyword evidence="4" id="KW-0539">Nucleus</keyword>
<dbReference type="SUPFAM" id="SSF47459">
    <property type="entry name" value="HLH, helix-loop-helix DNA-binding domain"/>
    <property type="match status" value="1"/>
</dbReference>
<evidence type="ECO:0000313" key="8">
    <source>
        <dbReference type="Proteomes" id="UP001153076"/>
    </source>
</evidence>
<organism evidence="7 8">
    <name type="scientific">Carnegiea gigantea</name>
    <dbReference type="NCBI Taxonomy" id="171969"/>
    <lineage>
        <taxon>Eukaryota</taxon>
        <taxon>Viridiplantae</taxon>
        <taxon>Streptophyta</taxon>
        <taxon>Embryophyta</taxon>
        <taxon>Tracheophyta</taxon>
        <taxon>Spermatophyta</taxon>
        <taxon>Magnoliopsida</taxon>
        <taxon>eudicotyledons</taxon>
        <taxon>Gunneridae</taxon>
        <taxon>Pentapetalae</taxon>
        <taxon>Caryophyllales</taxon>
        <taxon>Cactineae</taxon>
        <taxon>Cactaceae</taxon>
        <taxon>Cactoideae</taxon>
        <taxon>Echinocereeae</taxon>
        <taxon>Carnegiea</taxon>
    </lineage>
</organism>
<evidence type="ECO:0000256" key="3">
    <source>
        <dbReference type="ARBA" id="ARBA00023163"/>
    </source>
</evidence>
<feature type="compositionally biased region" description="Polar residues" evidence="5">
    <location>
        <begin position="80"/>
        <end position="89"/>
    </location>
</feature>
<proteinExistence type="predicted"/>
<comment type="subcellular location">
    <subcellularLocation>
        <location evidence="1">Nucleus</location>
    </subcellularLocation>
</comment>
<dbReference type="Proteomes" id="UP001153076">
    <property type="component" value="Unassembled WGS sequence"/>
</dbReference>
<protein>
    <recommendedName>
        <fullName evidence="6">BHLH domain-containing protein</fullName>
    </recommendedName>
</protein>
<evidence type="ECO:0000256" key="2">
    <source>
        <dbReference type="ARBA" id="ARBA00023015"/>
    </source>
</evidence>
<dbReference type="OrthoDB" id="6106870at2759"/>
<comment type="caution">
    <text evidence="7">The sequence shown here is derived from an EMBL/GenBank/DDBJ whole genome shotgun (WGS) entry which is preliminary data.</text>
</comment>
<sequence>MSSFSPFFSSNLQWENTPWPLPSNPNNFHIDNNHNICNMKSDYVVPIFSLSFQAPEGEDQDLQFVDRAGQVGLGLEDSPRSQQKSASSAHESRHGYSELAKNLNHNGRERDRRKRINASYSALRALLPAPLHQKIEERPNDIVKCETLNEELLAMVEGGAQARRSDPLLVNKKEPRSDLITFDPYPI</sequence>
<keyword evidence="2" id="KW-0805">Transcription regulation</keyword>
<dbReference type="Pfam" id="PF00010">
    <property type="entry name" value="HLH"/>
    <property type="match status" value="1"/>
</dbReference>
<feature type="domain" description="BHLH" evidence="6">
    <location>
        <begin position="100"/>
        <end position="158"/>
    </location>
</feature>
<evidence type="ECO:0000259" key="6">
    <source>
        <dbReference type="PROSITE" id="PS50888"/>
    </source>
</evidence>
<gene>
    <name evidence="7" type="ORF">Cgig2_020465</name>
</gene>